<reference evidence="2 3" key="1">
    <citation type="journal article" date="2020" name="ISME J.">
        <title>Comparative genomics reveals insights into cyanobacterial evolution and habitat adaptation.</title>
        <authorList>
            <person name="Chen M.Y."/>
            <person name="Teng W.K."/>
            <person name="Zhao L."/>
            <person name="Hu C.X."/>
            <person name="Zhou Y.K."/>
            <person name="Han B.P."/>
            <person name="Song L.R."/>
            <person name="Shu W.S."/>
        </authorList>
    </citation>
    <scope>NUCLEOTIDE SEQUENCE [LARGE SCALE GENOMIC DNA]</scope>
    <source>
        <strain evidence="2 3">FACHB-391</strain>
    </source>
</reference>
<accession>A0ABR8EUL9</accession>
<evidence type="ECO:0000313" key="3">
    <source>
        <dbReference type="Proteomes" id="UP000604661"/>
    </source>
</evidence>
<keyword evidence="3" id="KW-1185">Reference proteome</keyword>
<name>A0ABR8EUL9_NOSLI</name>
<protein>
    <submittedName>
        <fullName evidence="2">Uncharacterized protein</fullName>
    </submittedName>
</protein>
<dbReference type="RefSeq" id="WP_190892412.1">
    <property type="nucleotide sequence ID" value="NZ_JACJTE010000008.1"/>
</dbReference>
<feature type="signal peptide" evidence="1">
    <location>
        <begin position="1"/>
        <end position="23"/>
    </location>
</feature>
<comment type="caution">
    <text evidence="2">The sequence shown here is derived from an EMBL/GenBank/DDBJ whole genome shotgun (WGS) entry which is preliminary data.</text>
</comment>
<proteinExistence type="predicted"/>
<keyword evidence="1" id="KW-0732">Signal</keyword>
<dbReference type="Proteomes" id="UP000604661">
    <property type="component" value="Unassembled WGS sequence"/>
</dbReference>
<dbReference type="EMBL" id="JACJTE010000008">
    <property type="protein sequence ID" value="MBD2561096.1"/>
    <property type="molecule type" value="Genomic_DNA"/>
</dbReference>
<feature type="chain" id="PRO_5046697475" evidence="1">
    <location>
        <begin position="24"/>
        <end position="200"/>
    </location>
</feature>
<evidence type="ECO:0000256" key="1">
    <source>
        <dbReference type="SAM" id="SignalP"/>
    </source>
</evidence>
<evidence type="ECO:0000313" key="2">
    <source>
        <dbReference type="EMBL" id="MBD2561096.1"/>
    </source>
</evidence>
<organism evidence="2 3">
    <name type="scientific">Nostoc linckia FACHB-391</name>
    <dbReference type="NCBI Taxonomy" id="2692906"/>
    <lineage>
        <taxon>Bacteria</taxon>
        <taxon>Bacillati</taxon>
        <taxon>Cyanobacteriota</taxon>
        <taxon>Cyanophyceae</taxon>
        <taxon>Nostocales</taxon>
        <taxon>Nostocaceae</taxon>
        <taxon>Nostoc</taxon>
    </lineage>
</organism>
<gene>
    <name evidence="2" type="ORF">H6G95_10800</name>
</gene>
<sequence length="200" mass="21186">MKTATAIATALTLLSLSTVPALAATATKYQVKGQNAYASFYQSDDCSYTYVSVYGFDSVTKSGPGAPISQTGGYLDYSSYNYCTGAQFYGGGFTENIPFTSNKLNSATLNGTFTVYDYYSETSKTATVNLTWTGTGDTYRGKSNSRYQGPGYSSIYRSSGSSRDAQVSGTVTLDGTNLIANMTSYGSLSTSSNGSLEIIK</sequence>